<feature type="region of interest" description="Disordered" evidence="1">
    <location>
        <begin position="532"/>
        <end position="559"/>
    </location>
</feature>
<dbReference type="Gene3D" id="3.10.20.90">
    <property type="entry name" value="Phosphatidylinositol 3-kinase Catalytic Subunit, Chain A, domain 1"/>
    <property type="match status" value="2"/>
</dbReference>
<dbReference type="GO" id="GO:0005912">
    <property type="term" value="C:adherens junction"/>
    <property type="evidence" value="ECO:0007669"/>
    <property type="project" value="TreeGrafter"/>
</dbReference>
<feature type="compositionally biased region" description="Low complexity" evidence="1">
    <location>
        <begin position="768"/>
        <end position="781"/>
    </location>
</feature>
<feature type="compositionally biased region" description="Low complexity" evidence="1">
    <location>
        <begin position="1372"/>
        <end position="1390"/>
    </location>
</feature>
<feature type="region of interest" description="Disordered" evidence="1">
    <location>
        <begin position="1343"/>
        <end position="1411"/>
    </location>
</feature>
<accession>A0A914I3K9</accession>
<reference evidence="5" key="1">
    <citation type="submission" date="2022-11" db="UniProtKB">
        <authorList>
            <consortium name="WormBaseParasite"/>
        </authorList>
    </citation>
    <scope>IDENTIFICATION</scope>
</reference>
<feature type="compositionally biased region" description="Low complexity" evidence="1">
    <location>
        <begin position="739"/>
        <end position="749"/>
    </location>
</feature>
<dbReference type="SUPFAM" id="SSF49879">
    <property type="entry name" value="SMAD/FHA domain"/>
    <property type="match status" value="1"/>
</dbReference>
<organism evidence="4 5">
    <name type="scientific">Globodera rostochiensis</name>
    <name type="common">Golden nematode worm</name>
    <name type="synonym">Heterodera rostochiensis</name>
    <dbReference type="NCBI Taxonomy" id="31243"/>
    <lineage>
        <taxon>Eukaryota</taxon>
        <taxon>Metazoa</taxon>
        <taxon>Ecdysozoa</taxon>
        <taxon>Nematoda</taxon>
        <taxon>Chromadorea</taxon>
        <taxon>Rhabditida</taxon>
        <taxon>Tylenchina</taxon>
        <taxon>Tylenchomorpha</taxon>
        <taxon>Tylenchoidea</taxon>
        <taxon>Heteroderidae</taxon>
        <taxon>Heteroderinae</taxon>
        <taxon>Globodera</taxon>
    </lineage>
</organism>
<feature type="region of interest" description="Disordered" evidence="1">
    <location>
        <begin position="1151"/>
        <end position="1173"/>
    </location>
</feature>
<keyword evidence="4" id="KW-1185">Reference proteome</keyword>
<dbReference type="Gene3D" id="2.60.200.20">
    <property type="match status" value="1"/>
</dbReference>
<dbReference type="InterPro" id="IPR002710">
    <property type="entry name" value="Dilute_dom"/>
</dbReference>
<feature type="domain" description="Ras-associating" evidence="2">
    <location>
        <begin position="279"/>
        <end position="387"/>
    </location>
</feature>
<dbReference type="InterPro" id="IPR029071">
    <property type="entry name" value="Ubiquitin-like_domsf"/>
</dbReference>
<dbReference type="InterPro" id="IPR008984">
    <property type="entry name" value="SMAD_FHA_dom_sf"/>
</dbReference>
<dbReference type="SUPFAM" id="SSF54236">
    <property type="entry name" value="Ubiquitin-like"/>
    <property type="match status" value="2"/>
</dbReference>
<dbReference type="PROSITE" id="PS50200">
    <property type="entry name" value="RA"/>
    <property type="match status" value="2"/>
</dbReference>
<feature type="compositionally biased region" description="Low complexity" evidence="1">
    <location>
        <begin position="1402"/>
        <end position="1411"/>
    </location>
</feature>
<feature type="domain" description="Dilute" evidence="3">
    <location>
        <begin position="894"/>
        <end position="1150"/>
    </location>
</feature>
<dbReference type="PANTHER" id="PTHR10398:SF2">
    <property type="entry name" value="AFADIN"/>
    <property type="match status" value="1"/>
</dbReference>
<dbReference type="GO" id="GO:0032880">
    <property type="term" value="P:regulation of protein localization"/>
    <property type="evidence" value="ECO:0007669"/>
    <property type="project" value="TreeGrafter"/>
</dbReference>
<dbReference type="InterPro" id="IPR028842">
    <property type="entry name" value="Afadin"/>
</dbReference>
<name>A0A914I3K9_GLORO</name>
<sequence>MEEDERRKICELIERWNGSRLDMFAISCPDENMEFHGVIRFFLHEQQQQSPATGTAATKCMRVSSAHSVACVVHALVAKFHADMRMLAPASAYALWELHNDDNGAVAEQQQQRRMDAGERPLLVQLGWCCCTDEQGSGGGGMREGRFVLRRADAPATPPVVQSPSADFVRCIPRRFSKRRQAQAVPATTTTSALVGGSVKSVGGGKKRLQLRNNEIGTPRHLYDTVPPASSSPPPPPPLLFSPNALTPFARTLSNPELVLKRRREQKLDEQLRHMSNSGGGSLKIYGVELFPQRPYVTLLVNATDSAKRVVRAALDKYGLEQADSSNYALAEVFLMESDAMSRSFSDLRSIEKQRERLLYASERPLQLLAEHSTSNNVVFFLRCRPSTPAMSGSSYTLDRLFPSLHRNNDELVAAHPNHHHHHHQQKGRHVDDDADVDDHDRLMRRMVNDGVVVSAGGKQTVAAAAQFPSSSLPLLLPCLVPINAFASTANFGAGAVAIQPGVTEIGSSSACAIQLRAPSVLPRHCALHYRPNSSSVENNSQQQLKQQQQEAEDVPEREGEVIVSLLDKSALVELDGASTHADVRLQNGVQLRIGGVYCYRFFSNNSNNNSGGVDHGECAPPATDHIAEHDGTGMSQHRMQKEKLPSSSASVSFSSGPFNSATTVVHCIDPQHHQQQSEAALIVQNIFSPSVSFEQSNSNEYVELYKSSPLVGTPSSTTATPTSVAEQEQMLSLMPSAQQQKQQALQHNQTHHMHNQFHNNHDSSMRSPYKLPSSSPSSTSILPVYQHQQQQLPPRSAATLPILIECTDWRSEVELFKSELFATTNNNNNNNMATTTGSSTVGQQFGAFRLTPAFVLYAICRHRLHVSQSAAYDEERCRRLVGNTFAMFIDNCSRTIKVNHASRETLVFWLSNASELLNMGRTDAWLARAVGTALLDELAHVVQQLFTLLVEHCGQQLLGQGIQPIVQQWMLLLLRNRGAAGAPATATAAQQDGVPSLLVVAALDECLRTVRWALLNPALTIQLFSQLFHFISTTVFNWLVTEPEARPLICQQFGLLELKQLLDHVQQWAEQQGLELAAECHMDRLCQVVHLLCTPKNLQQVAVLGATCYRLNSVQVRFLLENYVGDVHAGETPAVSRELIEHVVALARQQQADDHHQQPSADGSMASSSAPQLTESTTLQLPFLLPHDGYVVEKLRGIPPDMATFVNALQQKGLVRVFVHQQQQAAASPSPLRHGAVPAEMPLSSWNVHMRHQQPSSSSSASAQCLPGKRSASITPSSSAFPTVVAPGAVAVGAAGAVTMFPPTPTPPPHQQRQLFNNGSSSSVAAGDSPVYAEIRRHNGGFQQHPQQQHPLAPPPPIRCQSASVFGTHHNTTNNNNGSNNNNQQQQQLQKKKKSNGYPNQQQHQQQQHQWNERLIDAEGVQQLLVERITLCRPSGKSGGGGIGLSIVEVVG</sequence>
<dbReference type="PANTHER" id="PTHR10398">
    <property type="entry name" value="AFADIN"/>
    <property type="match status" value="1"/>
</dbReference>
<dbReference type="InterPro" id="IPR000159">
    <property type="entry name" value="RA_dom"/>
</dbReference>
<dbReference type="Pfam" id="PF01843">
    <property type="entry name" value="DIL"/>
    <property type="match status" value="1"/>
</dbReference>
<feature type="compositionally biased region" description="Polar residues" evidence="1">
    <location>
        <begin position="1160"/>
        <end position="1173"/>
    </location>
</feature>
<protein>
    <submittedName>
        <fullName evidence="5">Ras-associating domain-containing protein</fullName>
    </submittedName>
</protein>
<proteinExistence type="predicted"/>
<dbReference type="Pfam" id="PF00788">
    <property type="entry name" value="RA"/>
    <property type="match status" value="2"/>
</dbReference>
<dbReference type="SMART" id="SM00314">
    <property type="entry name" value="RA"/>
    <property type="match status" value="2"/>
</dbReference>
<evidence type="ECO:0000313" key="5">
    <source>
        <dbReference type="WBParaSite" id="Gr19_v10_g6505.t1"/>
    </source>
</evidence>
<dbReference type="GO" id="GO:0007165">
    <property type="term" value="P:signal transduction"/>
    <property type="evidence" value="ECO:0007669"/>
    <property type="project" value="InterPro"/>
</dbReference>
<feature type="region of interest" description="Disordered" evidence="1">
    <location>
        <begin position="613"/>
        <end position="655"/>
    </location>
</feature>
<feature type="region of interest" description="Disordered" evidence="1">
    <location>
        <begin position="1302"/>
        <end position="1327"/>
    </location>
</feature>
<feature type="domain" description="Ras-associating" evidence="2">
    <location>
        <begin position="35"/>
        <end position="154"/>
    </location>
</feature>
<evidence type="ECO:0000259" key="3">
    <source>
        <dbReference type="PROSITE" id="PS51126"/>
    </source>
</evidence>
<dbReference type="GO" id="GO:0050839">
    <property type="term" value="F:cell adhesion molecule binding"/>
    <property type="evidence" value="ECO:0007669"/>
    <property type="project" value="TreeGrafter"/>
</dbReference>
<feature type="compositionally biased region" description="Low complexity" evidence="1">
    <location>
        <begin position="646"/>
        <end position="655"/>
    </location>
</feature>
<dbReference type="PROSITE" id="PS51126">
    <property type="entry name" value="DILUTE"/>
    <property type="match status" value="1"/>
</dbReference>
<feature type="region of interest" description="Disordered" evidence="1">
    <location>
        <begin position="1251"/>
        <end position="1279"/>
    </location>
</feature>
<evidence type="ECO:0000313" key="4">
    <source>
        <dbReference type="Proteomes" id="UP000887572"/>
    </source>
</evidence>
<feature type="region of interest" description="Disordered" evidence="1">
    <location>
        <begin position="735"/>
        <end position="781"/>
    </location>
</feature>
<feature type="compositionally biased region" description="Polar residues" evidence="1">
    <location>
        <begin position="1312"/>
        <end position="1325"/>
    </location>
</feature>
<dbReference type="SMART" id="SM01132">
    <property type="entry name" value="DIL"/>
    <property type="match status" value="1"/>
</dbReference>
<dbReference type="WBParaSite" id="Gr19_v10_g6505.t1">
    <property type="protein sequence ID" value="Gr19_v10_g6505.t1"/>
    <property type="gene ID" value="Gr19_v10_g6505"/>
</dbReference>
<feature type="compositionally biased region" description="Low complexity" evidence="1">
    <location>
        <begin position="533"/>
        <end position="550"/>
    </location>
</feature>
<dbReference type="Proteomes" id="UP000887572">
    <property type="component" value="Unplaced"/>
</dbReference>
<evidence type="ECO:0000256" key="1">
    <source>
        <dbReference type="SAM" id="MobiDB-lite"/>
    </source>
</evidence>
<evidence type="ECO:0000259" key="2">
    <source>
        <dbReference type="PROSITE" id="PS50200"/>
    </source>
</evidence>